<evidence type="ECO:0000259" key="1">
    <source>
        <dbReference type="PROSITE" id="PS50113"/>
    </source>
</evidence>
<dbReference type="EMBL" id="VUNM01000009">
    <property type="protein sequence ID" value="MST89095.1"/>
    <property type="molecule type" value="Genomic_DNA"/>
</dbReference>
<dbReference type="CDD" id="cd01948">
    <property type="entry name" value="EAL"/>
    <property type="match status" value="1"/>
</dbReference>
<evidence type="ECO:0000259" key="2">
    <source>
        <dbReference type="PROSITE" id="PS50883"/>
    </source>
</evidence>
<dbReference type="SMART" id="SM00267">
    <property type="entry name" value="GGDEF"/>
    <property type="match status" value="1"/>
</dbReference>
<reference evidence="4 5" key="1">
    <citation type="submission" date="2019-08" db="EMBL/GenBank/DDBJ databases">
        <title>In-depth cultivation of the pig gut microbiome towards novel bacterial diversity and tailored functional studies.</title>
        <authorList>
            <person name="Wylensek D."/>
            <person name="Hitch T.C.A."/>
            <person name="Clavel T."/>
        </authorList>
    </citation>
    <scope>NUCLEOTIDE SEQUENCE [LARGE SCALE GENOMIC DNA]</scope>
    <source>
        <strain evidence="4 5">CA-Schmier-601-WT-3</strain>
    </source>
</reference>
<dbReference type="Pfam" id="PF00990">
    <property type="entry name" value="GGDEF"/>
    <property type="match status" value="2"/>
</dbReference>
<evidence type="ECO:0000313" key="4">
    <source>
        <dbReference type="EMBL" id="MST89095.1"/>
    </source>
</evidence>
<accession>A0A844FTY4</accession>
<feature type="domain" description="PAC" evidence="1">
    <location>
        <begin position="937"/>
        <end position="1002"/>
    </location>
</feature>
<organism evidence="4 5">
    <name type="scientific">Sharpea porci</name>
    <dbReference type="NCBI Taxonomy" id="2652286"/>
    <lineage>
        <taxon>Bacteria</taxon>
        <taxon>Bacillati</taxon>
        <taxon>Bacillota</taxon>
        <taxon>Erysipelotrichia</taxon>
        <taxon>Erysipelotrichales</taxon>
        <taxon>Coprobacillaceae</taxon>
        <taxon>Sharpea</taxon>
    </lineage>
</organism>
<dbReference type="Gene3D" id="3.30.70.270">
    <property type="match status" value="2"/>
</dbReference>
<dbReference type="InterPro" id="IPR000700">
    <property type="entry name" value="PAS-assoc_C"/>
</dbReference>
<comment type="caution">
    <text evidence="4">The sequence shown here is derived from an EMBL/GenBank/DDBJ whole genome shotgun (WGS) entry which is preliminary data.</text>
</comment>
<dbReference type="SMART" id="SM00052">
    <property type="entry name" value="EAL"/>
    <property type="match status" value="1"/>
</dbReference>
<dbReference type="PROSITE" id="PS50113">
    <property type="entry name" value="PAC"/>
    <property type="match status" value="1"/>
</dbReference>
<dbReference type="Pfam" id="PF00563">
    <property type="entry name" value="EAL"/>
    <property type="match status" value="1"/>
</dbReference>
<dbReference type="PROSITE" id="PS50887">
    <property type="entry name" value="GGDEF"/>
    <property type="match status" value="2"/>
</dbReference>
<dbReference type="InterPro" id="IPR029787">
    <property type="entry name" value="Nucleotide_cyclase"/>
</dbReference>
<dbReference type="PANTHER" id="PTHR33121:SF79">
    <property type="entry name" value="CYCLIC DI-GMP PHOSPHODIESTERASE PDED-RELATED"/>
    <property type="match status" value="1"/>
</dbReference>
<dbReference type="InterPro" id="IPR035965">
    <property type="entry name" value="PAS-like_dom_sf"/>
</dbReference>
<dbReference type="InterPro" id="IPR043128">
    <property type="entry name" value="Rev_trsase/Diguanyl_cyclase"/>
</dbReference>
<dbReference type="SUPFAM" id="SSF55785">
    <property type="entry name" value="PYP-like sensor domain (PAS domain)"/>
    <property type="match status" value="1"/>
</dbReference>
<gene>
    <name evidence="4" type="ORF">FYJ79_05830</name>
</gene>
<protein>
    <submittedName>
        <fullName evidence="4">EAL domain-containing protein</fullName>
    </submittedName>
</protein>
<feature type="domain" description="GGDEF" evidence="3">
    <location>
        <begin position="199"/>
        <end position="319"/>
    </location>
</feature>
<dbReference type="Gene3D" id="3.20.20.450">
    <property type="entry name" value="EAL domain"/>
    <property type="match status" value="1"/>
</dbReference>
<dbReference type="AlphaFoldDB" id="A0A844FTY4"/>
<evidence type="ECO:0000313" key="5">
    <source>
        <dbReference type="Proteomes" id="UP000442619"/>
    </source>
</evidence>
<dbReference type="GO" id="GO:0071111">
    <property type="term" value="F:cyclic-guanylate-specific phosphodiesterase activity"/>
    <property type="evidence" value="ECO:0007669"/>
    <property type="project" value="InterPro"/>
</dbReference>
<dbReference type="InterPro" id="IPR050706">
    <property type="entry name" value="Cyclic-di-GMP_PDE-like"/>
</dbReference>
<feature type="domain" description="EAL" evidence="2">
    <location>
        <begin position="331"/>
        <end position="583"/>
    </location>
</feature>
<dbReference type="PANTHER" id="PTHR33121">
    <property type="entry name" value="CYCLIC DI-GMP PHOSPHODIESTERASE PDEF"/>
    <property type="match status" value="1"/>
</dbReference>
<keyword evidence="5" id="KW-1185">Reference proteome</keyword>
<name>A0A844FTY4_9FIRM</name>
<dbReference type="RefSeq" id="WP_154515350.1">
    <property type="nucleotide sequence ID" value="NZ_VUNM01000009.1"/>
</dbReference>
<evidence type="ECO:0000259" key="3">
    <source>
        <dbReference type="PROSITE" id="PS50887"/>
    </source>
</evidence>
<dbReference type="InterPro" id="IPR035919">
    <property type="entry name" value="EAL_sf"/>
</dbReference>
<proteinExistence type="predicted"/>
<sequence>MKNLVIEDWFDAQSQAKKQKMFMHDRFHFINNDLTLFVIRVVDGEALGKDLFRFFVRSLQYFFGIDNVYRMDDDIFAVIARITSENIYQSNMQTYETWYKSVRDWETETHHTSMSFQCGYCFGKAVNENEVQAMYEYALKAASQATDNQPVGVNYIKTIPIDASHVERFYQDEKDEITGLLNKKRFCELASRIIWENKISGVVIYCNIVNFKIYNDTYSYSQGNAFLSMFAKKLREVFPGRFISRFGSDQFYMICYEDEVGKIDLIRSYILENRQKVDLDLRAGVYPFTENTKDNILLICDKARSVGKSLRNTTRVYRYYDSNFAGVLEHTRYVVENIDHAINNGYIKVYTQPVIRALTGEVCGMEALARWDDPQYGLLSPAVFVDALEEYRQIYKLDLYILKAICANYRNRVSHFEDVVPISVNLSRLDFELTDCFQTVEEIMQYYEVPRDMINFEITETAISSNVVNMHEELQKFKNAGYQIWLDDFGSGYSSLNVLKDFAFDELKIDMKFLSTMTPQSRTIIRSVVNMAKELGMQTLAEGVETKEQLDFLTAIGCEKIQGYYYSKPIEASICNQVMKEKGLKFESWRKRYYLDQIGHVNILSANPFDFSHEKENDETLALALIEVKERQFKAIRQSEKFVEFIQSLGMTNFHTFEERMNDYTNRNYEQFYAIADKARISHKVETLDFMENDKLVRLFVRFISQEGLTSAFLVRLENVSDSNIYQQAKLRINNLQSVYALYEHVYLVDLNKDLVKTLYANSHFEKLEQSTTISAVLDQFIEQEVYPDDIEIYRNFFDMQTISRRLEEAPHHQIGAMVRLHKNASEYHWVYFRVKPIDGSQYRRFIVTLANTTTVDTDRFIRIIYPSLTQQEAISSYSLFDAVYHSHFGIFWKDKKRRFVGVNDVFKKYYQIQSDDQILGKTDEDIGWHINPDPFKEDEERVLQKGEVIRNIPGKCLCDGEIKDIVASKAPLYNEQGEIVGLLGYFVDAGEESEMRSNLKRLSLQDGVTEVLNEVGLQSCLVDYQDSYNYRHLDFGMILISLHNFTHISHYFGDKFENALLRKITQIIKSVVRYRGMIAHSKEDTFVIVMHATEMDTLKELGHQICTKLNDVKICQGIPITIYTSHAEAMYSETNDILLLKSLIASRLRP</sequence>
<dbReference type="Gene3D" id="3.30.450.20">
    <property type="entry name" value="PAS domain"/>
    <property type="match status" value="1"/>
</dbReference>
<dbReference type="InterPro" id="IPR000160">
    <property type="entry name" value="GGDEF_dom"/>
</dbReference>
<dbReference type="Pfam" id="PF08448">
    <property type="entry name" value="PAS_4"/>
    <property type="match status" value="1"/>
</dbReference>
<dbReference type="SUPFAM" id="SSF55073">
    <property type="entry name" value="Nucleotide cyclase"/>
    <property type="match status" value="2"/>
</dbReference>
<dbReference type="InterPro" id="IPR001633">
    <property type="entry name" value="EAL_dom"/>
</dbReference>
<feature type="domain" description="GGDEF" evidence="3">
    <location>
        <begin position="1034"/>
        <end position="1151"/>
    </location>
</feature>
<dbReference type="PROSITE" id="PS50883">
    <property type="entry name" value="EAL"/>
    <property type="match status" value="1"/>
</dbReference>
<dbReference type="SUPFAM" id="SSF141868">
    <property type="entry name" value="EAL domain-like"/>
    <property type="match status" value="1"/>
</dbReference>
<dbReference type="Proteomes" id="UP000442619">
    <property type="component" value="Unassembled WGS sequence"/>
</dbReference>
<dbReference type="InterPro" id="IPR013656">
    <property type="entry name" value="PAS_4"/>
</dbReference>